<protein>
    <submittedName>
        <fullName evidence="2">Uncharacterized protein</fullName>
    </submittedName>
</protein>
<dbReference type="OrthoDB" id="710410at2"/>
<dbReference type="Proteomes" id="UP000238642">
    <property type="component" value="Unassembled WGS sequence"/>
</dbReference>
<keyword evidence="1" id="KW-0472">Membrane</keyword>
<accession>A0A2S9JGA9</accession>
<dbReference type="EMBL" id="PVBS01000004">
    <property type="protein sequence ID" value="PRD51979.1"/>
    <property type="molecule type" value="Genomic_DNA"/>
</dbReference>
<proteinExistence type="predicted"/>
<keyword evidence="1" id="KW-1133">Transmembrane helix</keyword>
<evidence type="ECO:0000313" key="3">
    <source>
        <dbReference type="Proteomes" id="UP000238642"/>
    </source>
</evidence>
<gene>
    <name evidence="2" type="ORF">C5749_16915</name>
</gene>
<comment type="caution">
    <text evidence="2">The sequence shown here is derived from an EMBL/GenBank/DDBJ whole genome shotgun (WGS) entry which is preliminary data.</text>
</comment>
<name>A0A2S9JGA9_9SPHI</name>
<evidence type="ECO:0000313" key="2">
    <source>
        <dbReference type="EMBL" id="PRD51979.1"/>
    </source>
</evidence>
<organism evidence="2 3">
    <name type="scientific">Sphingobacterium gobiense</name>
    <dbReference type="NCBI Taxonomy" id="1382456"/>
    <lineage>
        <taxon>Bacteria</taxon>
        <taxon>Pseudomonadati</taxon>
        <taxon>Bacteroidota</taxon>
        <taxon>Sphingobacteriia</taxon>
        <taxon>Sphingobacteriales</taxon>
        <taxon>Sphingobacteriaceae</taxon>
        <taxon>Sphingobacterium</taxon>
    </lineage>
</organism>
<sequence length="83" mass="9244">MKNKFQFLLPRLLLITAVIGLVTIVIGAIFKILLLATALFTIGTLVHAKIQKRRMKAAHSDPQHAVMPLENSLQDTPKIVPIY</sequence>
<keyword evidence="3" id="KW-1185">Reference proteome</keyword>
<feature type="transmembrane region" description="Helical" evidence="1">
    <location>
        <begin position="12"/>
        <end position="45"/>
    </location>
</feature>
<keyword evidence="1" id="KW-0812">Transmembrane</keyword>
<dbReference type="AlphaFoldDB" id="A0A2S9JGA9"/>
<evidence type="ECO:0000256" key="1">
    <source>
        <dbReference type="SAM" id="Phobius"/>
    </source>
</evidence>
<reference evidence="2 3" key="1">
    <citation type="submission" date="2018-02" db="EMBL/GenBank/DDBJ databases">
        <title>The draft genome of Sphingobacterium gobiense H7.</title>
        <authorList>
            <person name="Li L."/>
            <person name="Liu L."/>
            <person name="Zhang X."/>
            <person name="Wang T."/>
            <person name="Liang L."/>
        </authorList>
    </citation>
    <scope>NUCLEOTIDE SEQUENCE [LARGE SCALE GENOMIC DNA]</scope>
    <source>
        <strain evidence="2 3">ACCC 05757</strain>
    </source>
</reference>